<evidence type="ECO:0000256" key="1">
    <source>
        <dbReference type="SAM" id="Phobius"/>
    </source>
</evidence>
<name>A0A250DKX2_9BURK</name>
<feature type="transmembrane region" description="Helical" evidence="1">
    <location>
        <begin position="38"/>
        <end position="56"/>
    </location>
</feature>
<sequence length="101" mass="11201">MDREYIFAAITLLVCLGISGVSLCRLRLTDTSTRRGVRIKYSALGAGALMFGVSPWTGEFPGWTGMTFAIAVLVGLLTSWDRWRNRPPLETRTDHTPIGEK</sequence>
<dbReference type="RefSeq" id="WP_095745176.1">
    <property type="nucleotide sequence ID" value="NZ_CP023284.1"/>
</dbReference>
<feature type="transmembrane region" description="Helical" evidence="1">
    <location>
        <begin position="62"/>
        <end position="80"/>
    </location>
</feature>
<reference evidence="2 3" key="1">
    <citation type="submission" date="2017-09" db="EMBL/GenBank/DDBJ databases">
        <title>The diverse metabolic capabilities of V. boronicumulans make it an excellent choice for continued studies on novel biodegradation.</title>
        <authorList>
            <person name="Sun S."/>
        </authorList>
    </citation>
    <scope>NUCLEOTIDE SEQUENCE [LARGE SCALE GENOMIC DNA]</scope>
    <source>
        <strain evidence="2 3">J1</strain>
    </source>
</reference>
<accession>A0A250DKX2</accession>
<feature type="transmembrane region" description="Helical" evidence="1">
    <location>
        <begin position="6"/>
        <end position="26"/>
    </location>
</feature>
<keyword evidence="1" id="KW-1133">Transmembrane helix</keyword>
<keyword evidence="1" id="KW-0812">Transmembrane</keyword>
<gene>
    <name evidence="2" type="ORF">CKY39_16280</name>
</gene>
<dbReference type="Proteomes" id="UP000217154">
    <property type="component" value="Chromosome"/>
</dbReference>
<proteinExistence type="predicted"/>
<evidence type="ECO:0000313" key="3">
    <source>
        <dbReference type="Proteomes" id="UP000217154"/>
    </source>
</evidence>
<protein>
    <submittedName>
        <fullName evidence="2">Uncharacterized protein</fullName>
    </submittedName>
</protein>
<dbReference type="AlphaFoldDB" id="A0A250DKX2"/>
<dbReference type="KEGG" id="vbo:CKY39_16280"/>
<organism evidence="2 3">
    <name type="scientific">Variovorax boronicumulans</name>
    <dbReference type="NCBI Taxonomy" id="436515"/>
    <lineage>
        <taxon>Bacteria</taxon>
        <taxon>Pseudomonadati</taxon>
        <taxon>Pseudomonadota</taxon>
        <taxon>Betaproteobacteria</taxon>
        <taxon>Burkholderiales</taxon>
        <taxon>Comamonadaceae</taxon>
        <taxon>Variovorax</taxon>
    </lineage>
</organism>
<evidence type="ECO:0000313" key="2">
    <source>
        <dbReference type="EMBL" id="ATA54593.1"/>
    </source>
</evidence>
<keyword evidence="1" id="KW-0472">Membrane</keyword>
<dbReference type="EMBL" id="CP023284">
    <property type="protein sequence ID" value="ATA54593.1"/>
    <property type="molecule type" value="Genomic_DNA"/>
</dbReference>